<reference evidence="2" key="1">
    <citation type="journal article" date="2019" name="Int. J. Syst. Evol. Microbiol.">
        <title>The Global Catalogue of Microorganisms (GCM) 10K type strain sequencing project: providing services to taxonomists for standard genome sequencing and annotation.</title>
        <authorList>
            <consortium name="The Broad Institute Genomics Platform"/>
            <consortium name="The Broad Institute Genome Sequencing Center for Infectious Disease"/>
            <person name="Wu L."/>
            <person name="Ma J."/>
        </authorList>
    </citation>
    <scope>NUCLEOTIDE SEQUENCE [LARGE SCALE GENOMIC DNA]</scope>
    <source>
        <strain evidence="2">JCM 17933</strain>
    </source>
</reference>
<comment type="caution">
    <text evidence="1">The sequence shown here is derived from an EMBL/GenBank/DDBJ whole genome shotgun (WGS) entry which is preliminary data.</text>
</comment>
<organism evidence="1 2">
    <name type="scientific">Actinoallomurus oryzae</name>
    <dbReference type="NCBI Taxonomy" id="502180"/>
    <lineage>
        <taxon>Bacteria</taxon>
        <taxon>Bacillati</taxon>
        <taxon>Actinomycetota</taxon>
        <taxon>Actinomycetes</taxon>
        <taxon>Streptosporangiales</taxon>
        <taxon>Thermomonosporaceae</taxon>
        <taxon>Actinoallomurus</taxon>
    </lineage>
</organism>
<name>A0ABP8R982_9ACTN</name>
<accession>A0ABP8R982</accession>
<proteinExistence type="predicted"/>
<dbReference type="EMBL" id="BAABHF010000069">
    <property type="protein sequence ID" value="GAA4521201.1"/>
    <property type="molecule type" value="Genomic_DNA"/>
</dbReference>
<evidence type="ECO:0000313" key="1">
    <source>
        <dbReference type="EMBL" id="GAA4521201.1"/>
    </source>
</evidence>
<gene>
    <name evidence="1" type="ORF">GCM10023191_099250</name>
</gene>
<protein>
    <submittedName>
        <fullName evidence="1">Uncharacterized protein</fullName>
    </submittedName>
</protein>
<sequence>MQDRGLVLQDDLQEPAAGLGRVFHPLYGALAPQGPGHRGGEAFGGLVQRGCLQVLEDLLPEPDQRGVAERQVEVGFQVRAGVAAGDRRDDLVQGQVAEVFRFGYGPGRGVVVCEEQAVDGPCLPLGRVRGPGAGDWDYRSEAEA</sequence>
<keyword evidence="2" id="KW-1185">Reference proteome</keyword>
<evidence type="ECO:0000313" key="2">
    <source>
        <dbReference type="Proteomes" id="UP001500503"/>
    </source>
</evidence>
<dbReference type="Proteomes" id="UP001500503">
    <property type="component" value="Unassembled WGS sequence"/>
</dbReference>